<organism evidence="5 6">
    <name type="scientific">Chrysemys picta bellii</name>
    <name type="common">Western painted turtle</name>
    <name type="synonym">Emys bellii</name>
    <dbReference type="NCBI Taxonomy" id="8478"/>
    <lineage>
        <taxon>Eukaryota</taxon>
        <taxon>Metazoa</taxon>
        <taxon>Chordata</taxon>
        <taxon>Craniata</taxon>
        <taxon>Vertebrata</taxon>
        <taxon>Euteleostomi</taxon>
        <taxon>Archelosauria</taxon>
        <taxon>Testudinata</taxon>
        <taxon>Testudines</taxon>
        <taxon>Cryptodira</taxon>
        <taxon>Durocryptodira</taxon>
        <taxon>Testudinoidea</taxon>
        <taxon>Emydidae</taxon>
        <taxon>Chrysemys</taxon>
    </lineage>
</organism>
<evidence type="ECO:0000313" key="6">
    <source>
        <dbReference type="Proteomes" id="UP000694380"/>
    </source>
</evidence>
<evidence type="ECO:0000256" key="1">
    <source>
        <dbReference type="ARBA" id="ARBA00004370"/>
    </source>
</evidence>
<dbReference type="PROSITE" id="PS50835">
    <property type="entry name" value="IG_LIKE"/>
    <property type="match status" value="1"/>
</dbReference>
<comment type="subcellular location">
    <subcellularLocation>
        <location evidence="1">Membrane</location>
    </subcellularLocation>
</comment>
<dbReference type="GeneTree" id="ENSGT00940000159622"/>
<keyword evidence="6" id="KW-1185">Reference proteome</keyword>
<dbReference type="SUPFAM" id="SSF48726">
    <property type="entry name" value="Immunoglobulin"/>
    <property type="match status" value="1"/>
</dbReference>
<evidence type="ECO:0000313" key="5">
    <source>
        <dbReference type="Ensembl" id="ENSCPBP00000008092.1"/>
    </source>
</evidence>
<dbReference type="Proteomes" id="UP000694380">
    <property type="component" value="Unplaced"/>
</dbReference>
<accession>A0A8C3H8L7</accession>
<feature type="domain" description="Ig-like" evidence="4">
    <location>
        <begin position="1"/>
        <end position="94"/>
    </location>
</feature>
<dbReference type="Gene3D" id="2.60.40.10">
    <property type="entry name" value="Immunoglobulins"/>
    <property type="match status" value="1"/>
</dbReference>
<reference evidence="5" key="2">
    <citation type="submission" date="2025-09" db="UniProtKB">
        <authorList>
            <consortium name="Ensembl"/>
        </authorList>
    </citation>
    <scope>IDENTIFICATION</scope>
</reference>
<keyword evidence="2" id="KW-0812">Transmembrane</keyword>
<protein>
    <recommendedName>
        <fullName evidence="4">Ig-like domain-containing protein</fullName>
    </recommendedName>
</protein>
<evidence type="ECO:0000259" key="4">
    <source>
        <dbReference type="PROSITE" id="PS50835"/>
    </source>
</evidence>
<dbReference type="InterPro" id="IPR036179">
    <property type="entry name" value="Ig-like_dom_sf"/>
</dbReference>
<dbReference type="GO" id="GO:0005886">
    <property type="term" value="C:plasma membrane"/>
    <property type="evidence" value="ECO:0007669"/>
    <property type="project" value="TreeGrafter"/>
</dbReference>
<dbReference type="Ensembl" id="ENSCPBT00000009749.1">
    <property type="protein sequence ID" value="ENSCPBP00000008092.1"/>
    <property type="gene ID" value="ENSCPBG00000006356.1"/>
</dbReference>
<evidence type="ECO:0000256" key="2">
    <source>
        <dbReference type="ARBA" id="ARBA00022692"/>
    </source>
</evidence>
<dbReference type="InterPro" id="IPR013106">
    <property type="entry name" value="Ig_V-set"/>
</dbReference>
<sequence length="202" mass="22656">RCRYQTGYERSPKFWCREGALVGGWGCSKRRHIVETDGSEAEVTRGRVSIRDNHTQRVFTVTLDNLTRADAGTYHCGVVRTGLDPRAAVEVTVSPGHRQRQCNQLLLPRQNLLPSPPLLRKGNPASPLTRTPLPLSEYQCSSQCHLWVCLHCSWVRAPSLGTHTCDRGACENVLKIAVQTLEPGLSSSHLTPRRDDSTYHRF</sequence>
<evidence type="ECO:0000256" key="3">
    <source>
        <dbReference type="ARBA" id="ARBA00023136"/>
    </source>
</evidence>
<dbReference type="Pfam" id="PF07686">
    <property type="entry name" value="V-set"/>
    <property type="match status" value="1"/>
</dbReference>
<dbReference type="InterPro" id="IPR013783">
    <property type="entry name" value="Ig-like_fold"/>
</dbReference>
<reference evidence="5" key="1">
    <citation type="submission" date="2025-08" db="UniProtKB">
        <authorList>
            <consortium name="Ensembl"/>
        </authorList>
    </citation>
    <scope>IDENTIFICATION</scope>
</reference>
<name>A0A8C3H8L7_CHRPI</name>
<dbReference type="PANTHER" id="PTHR11860">
    <property type="entry name" value="POLYMERIC-IMMUNOGLOBULIN RECEPTOR"/>
    <property type="match status" value="1"/>
</dbReference>
<dbReference type="AlphaFoldDB" id="A0A8C3H8L7"/>
<dbReference type="PANTHER" id="PTHR11860:SF87">
    <property type="entry name" value="CMRF35-LIKE MOLECULE 8"/>
    <property type="match status" value="1"/>
</dbReference>
<dbReference type="InterPro" id="IPR050671">
    <property type="entry name" value="CD300_family_receptors"/>
</dbReference>
<dbReference type="GO" id="GO:0004888">
    <property type="term" value="F:transmembrane signaling receptor activity"/>
    <property type="evidence" value="ECO:0007669"/>
    <property type="project" value="TreeGrafter"/>
</dbReference>
<proteinExistence type="predicted"/>
<keyword evidence="3" id="KW-0472">Membrane</keyword>
<dbReference type="InterPro" id="IPR007110">
    <property type="entry name" value="Ig-like_dom"/>
</dbReference>